<protein>
    <submittedName>
        <fullName evidence="2">Uncharacterized protein</fullName>
    </submittedName>
</protein>
<organism evidence="2 3">
    <name type="scientific">Muraenolepis orangiensis</name>
    <name type="common">Patagonian moray cod</name>
    <dbReference type="NCBI Taxonomy" id="630683"/>
    <lineage>
        <taxon>Eukaryota</taxon>
        <taxon>Metazoa</taxon>
        <taxon>Chordata</taxon>
        <taxon>Craniata</taxon>
        <taxon>Vertebrata</taxon>
        <taxon>Euteleostomi</taxon>
        <taxon>Actinopterygii</taxon>
        <taxon>Neopterygii</taxon>
        <taxon>Teleostei</taxon>
        <taxon>Neoteleostei</taxon>
        <taxon>Acanthomorphata</taxon>
        <taxon>Zeiogadaria</taxon>
        <taxon>Gadariae</taxon>
        <taxon>Gadiformes</taxon>
        <taxon>Muraenolepidoidei</taxon>
        <taxon>Muraenolepididae</taxon>
        <taxon>Muraenolepis</taxon>
    </lineage>
</organism>
<dbReference type="EMBL" id="JANIIK010000042">
    <property type="protein sequence ID" value="KAJ3607147.1"/>
    <property type="molecule type" value="Genomic_DNA"/>
</dbReference>
<feature type="compositionally biased region" description="Polar residues" evidence="1">
    <location>
        <begin position="105"/>
        <end position="114"/>
    </location>
</feature>
<proteinExistence type="predicted"/>
<dbReference type="AlphaFoldDB" id="A0A9Q0EFI8"/>
<evidence type="ECO:0000313" key="3">
    <source>
        <dbReference type="Proteomes" id="UP001148018"/>
    </source>
</evidence>
<feature type="region of interest" description="Disordered" evidence="1">
    <location>
        <begin position="26"/>
        <end position="114"/>
    </location>
</feature>
<sequence>MLLLLYRIHESSGSCSTSSCCCCSPGQPPDRAHRDHLDQNHRDQNHLDHPDCRLPHNKHDSTGFVSPPPRGLQGIRTRDPRRDVMENDLSSVTGSPPSRHRVKTTRCNGQKPTV</sequence>
<gene>
    <name evidence="2" type="ORF">NHX12_026661</name>
</gene>
<evidence type="ECO:0000313" key="2">
    <source>
        <dbReference type="EMBL" id="KAJ3607147.1"/>
    </source>
</evidence>
<accession>A0A9Q0EFI8</accession>
<reference evidence="2" key="1">
    <citation type="submission" date="2022-07" db="EMBL/GenBank/DDBJ databases">
        <title>Chromosome-level genome of Muraenolepis orangiensis.</title>
        <authorList>
            <person name="Kim J."/>
        </authorList>
    </citation>
    <scope>NUCLEOTIDE SEQUENCE</scope>
    <source>
        <strain evidence="2">KU_S4_2022</strain>
        <tissue evidence="2">Muscle</tissue>
    </source>
</reference>
<feature type="compositionally biased region" description="Basic and acidic residues" evidence="1">
    <location>
        <begin position="76"/>
        <end position="85"/>
    </location>
</feature>
<feature type="compositionally biased region" description="Basic and acidic residues" evidence="1">
    <location>
        <begin position="30"/>
        <end position="61"/>
    </location>
</feature>
<name>A0A9Q0EFI8_9TELE</name>
<keyword evidence="3" id="KW-1185">Reference proteome</keyword>
<comment type="caution">
    <text evidence="2">The sequence shown here is derived from an EMBL/GenBank/DDBJ whole genome shotgun (WGS) entry which is preliminary data.</text>
</comment>
<evidence type="ECO:0000256" key="1">
    <source>
        <dbReference type="SAM" id="MobiDB-lite"/>
    </source>
</evidence>
<dbReference type="Proteomes" id="UP001148018">
    <property type="component" value="Unassembled WGS sequence"/>
</dbReference>